<dbReference type="GO" id="GO:0006529">
    <property type="term" value="P:asparagine biosynthetic process"/>
    <property type="evidence" value="ECO:0007669"/>
    <property type="project" value="TreeGrafter"/>
</dbReference>
<name>A0A834RC34_SARSC</name>
<evidence type="ECO:0000256" key="2">
    <source>
        <dbReference type="ARBA" id="ARBA00022840"/>
    </source>
</evidence>
<dbReference type="PROSITE" id="PS51278">
    <property type="entry name" value="GATASE_TYPE_2"/>
    <property type="match status" value="1"/>
</dbReference>
<feature type="domain" description="Glutamine amidotransferase type-2" evidence="3">
    <location>
        <begin position="2"/>
        <end position="83"/>
    </location>
</feature>
<gene>
    <name evidence="4" type="ORF">SSS_2889</name>
</gene>
<protein>
    <submittedName>
        <fullName evidence="4">Putative asparagine synthetase [glutamine-hydrolyzing]</fullName>
    </submittedName>
</protein>
<dbReference type="SUPFAM" id="SSF56235">
    <property type="entry name" value="N-terminal nucleophile aminohydrolases (Ntn hydrolases)"/>
    <property type="match status" value="1"/>
</dbReference>
<keyword evidence="6" id="KW-1185">Reference proteome</keyword>
<sequence length="83" mass="9123">MCGIFAVLNYEGDIKIFRQKALNHSKRIRHRGPDWSGCVVSSNNIFCHERLAIVGVDSGAQPIVSADKSLILTVNGEIIITNN</sequence>
<evidence type="ECO:0000259" key="3">
    <source>
        <dbReference type="PROSITE" id="PS51278"/>
    </source>
</evidence>
<proteinExistence type="predicted"/>
<evidence type="ECO:0000256" key="1">
    <source>
        <dbReference type="ARBA" id="ARBA00022741"/>
    </source>
</evidence>
<dbReference type="PANTHER" id="PTHR11772:SF2">
    <property type="entry name" value="ASPARAGINE SYNTHETASE [GLUTAMINE-HYDROLYZING]"/>
    <property type="match status" value="1"/>
</dbReference>
<reference evidence="6" key="1">
    <citation type="journal article" date="2020" name="PLoS Negl. Trop. Dis.">
        <title>High-quality nuclear genome for Sarcoptes scabiei-A critical resource for a neglected parasite.</title>
        <authorList>
            <person name="Korhonen P.K."/>
            <person name="Gasser R.B."/>
            <person name="Ma G."/>
            <person name="Wang T."/>
            <person name="Stroehlein A.J."/>
            <person name="Young N.D."/>
            <person name="Ang C.S."/>
            <person name="Fernando D.D."/>
            <person name="Lu H.C."/>
            <person name="Taylor S."/>
            <person name="Reynolds S.L."/>
            <person name="Mofiz E."/>
            <person name="Najaraj S.H."/>
            <person name="Gowda H."/>
            <person name="Madugundu A."/>
            <person name="Renuse S."/>
            <person name="Holt D."/>
            <person name="Pandey A."/>
            <person name="Papenfuss A.T."/>
            <person name="Fischer K."/>
        </authorList>
    </citation>
    <scope>NUCLEOTIDE SEQUENCE [LARGE SCALE GENOMIC DNA]</scope>
</reference>
<reference evidence="4" key="2">
    <citation type="submission" date="2020-01" db="EMBL/GenBank/DDBJ databases">
        <authorList>
            <person name="Korhonen P.K.K."/>
            <person name="Guangxu M.G."/>
            <person name="Wang T.W."/>
            <person name="Stroehlein A.J.S."/>
            <person name="Young N.D."/>
            <person name="Ang C.-S.A."/>
            <person name="Fernando D.W.F."/>
            <person name="Lu H.L."/>
            <person name="Taylor S.T."/>
            <person name="Ehtesham M.E.M."/>
            <person name="Najaraj S.H.N."/>
            <person name="Harsha G.H.G."/>
            <person name="Madugundu A.M."/>
            <person name="Renuse S.R."/>
            <person name="Holt D.H."/>
            <person name="Pandey A.P."/>
            <person name="Papenfuss A.P."/>
            <person name="Gasser R.B.G."/>
            <person name="Fischer K.F."/>
        </authorList>
    </citation>
    <scope>NUCLEOTIDE SEQUENCE</scope>
    <source>
        <strain evidence="4">SSS_KF_BRIS2020</strain>
    </source>
</reference>
<dbReference type="GO" id="GO:0005829">
    <property type="term" value="C:cytosol"/>
    <property type="evidence" value="ECO:0007669"/>
    <property type="project" value="TreeGrafter"/>
</dbReference>
<dbReference type="GO" id="GO:0004066">
    <property type="term" value="F:asparagine synthase (glutamine-hydrolyzing) activity"/>
    <property type="evidence" value="ECO:0007669"/>
    <property type="project" value="TreeGrafter"/>
</dbReference>
<dbReference type="InterPro" id="IPR050795">
    <property type="entry name" value="Asn_Synthetase"/>
</dbReference>
<reference evidence="5" key="3">
    <citation type="submission" date="2022-06" db="UniProtKB">
        <authorList>
            <consortium name="EnsemblMetazoa"/>
        </authorList>
    </citation>
    <scope>IDENTIFICATION</scope>
</reference>
<dbReference type="GO" id="GO:0005524">
    <property type="term" value="F:ATP binding"/>
    <property type="evidence" value="ECO:0007669"/>
    <property type="project" value="UniProtKB-KW"/>
</dbReference>
<dbReference type="OrthoDB" id="8110303at2759"/>
<dbReference type="Gene3D" id="3.60.20.10">
    <property type="entry name" value="Glutamine Phosphoribosylpyrophosphate, subunit 1, domain 1"/>
    <property type="match status" value="1"/>
</dbReference>
<dbReference type="Proteomes" id="UP000070412">
    <property type="component" value="Unassembled WGS sequence"/>
</dbReference>
<accession>A0A834RC34</accession>
<dbReference type="EMBL" id="WVUK01000056">
    <property type="protein sequence ID" value="KAF7492741.1"/>
    <property type="molecule type" value="Genomic_DNA"/>
</dbReference>
<dbReference type="PANTHER" id="PTHR11772">
    <property type="entry name" value="ASPARAGINE SYNTHETASE"/>
    <property type="match status" value="1"/>
</dbReference>
<dbReference type="InterPro" id="IPR017932">
    <property type="entry name" value="GATase_2_dom"/>
</dbReference>
<dbReference type="InterPro" id="IPR029055">
    <property type="entry name" value="Ntn_hydrolases_N"/>
</dbReference>
<evidence type="ECO:0000313" key="5">
    <source>
        <dbReference type="EnsemblMetazoa" id="KAF7492741.1"/>
    </source>
</evidence>
<organism evidence="4">
    <name type="scientific">Sarcoptes scabiei</name>
    <name type="common">Itch mite</name>
    <name type="synonym">Acarus scabiei</name>
    <dbReference type="NCBI Taxonomy" id="52283"/>
    <lineage>
        <taxon>Eukaryota</taxon>
        <taxon>Metazoa</taxon>
        <taxon>Ecdysozoa</taxon>
        <taxon>Arthropoda</taxon>
        <taxon>Chelicerata</taxon>
        <taxon>Arachnida</taxon>
        <taxon>Acari</taxon>
        <taxon>Acariformes</taxon>
        <taxon>Sarcoptiformes</taxon>
        <taxon>Astigmata</taxon>
        <taxon>Psoroptidia</taxon>
        <taxon>Sarcoptoidea</taxon>
        <taxon>Sarcoptidae</taxon>
        <taxon>Sarcoptinae</taxon>
        <taxon>Sarcoptes</taxon>
    </lineage>
</organism>
<evidence type="ECO:0000313" key="6">
    <source>
        <dbReference type="Proteomes" id="UP000070412"/>
    </source>
</evidence>
<keyword evidence="2" id="KW-0067">ATP-binding</keyword>
<keyword evidence="1" id="KW-0547">Nucleotide-binding</keyword>
<dbReference type="AlphaFoldDB" id="A0A834RC34"/>
<evidence type="ECO:0000313" key="4">
    <source>
        <dbReference type="EMBL" id="KAF7492741.1"/>
    </source>
</evidence>
<dbReference type="Pfam" id="PF13522">
    <property type="entry name" value="GATase_6"/>
    <property type="match status" value="1"/>
</dbReference>
<dbReference type="EnsemblMetazoa" id="SSS_2889s_mrna">
    <property type="protein sequence ID" value="KAF7492741.1"/>
    <property type="gene ID" value="SSS_2889"/>
</dbReference>